<comment type="catalytic activity">
    <reaction evidence="5 6">
        <text>5-amino-1-(5-phospho-beta-D-ribosyl)imidazole + hydrogencarbonate + ATP = 5-carboxyamino-1-(5-phospho-D-ribosyl)imidazole + ADP + phosphate + 2 H(+)</text>
        <dbReference type="Rhea" id="RHEA:19317"/>
        <dbReference type="ChEBI" id="CHEBI:15378"/>
        <dbReference type="ChEBI" id="CHEBI:17544"/>
        <dbReference type="ChEBI" id="CHEBI:30616"/>
        <dbReference type="ChEBI" id="CHEBI:43474"/>
        <dbReference type="ChEBI" id="CHEBI:58730"/>
        <dbReference type="ChEBI" id="CHEBI:137981"/>
        <dbReference type="ChEBI" id="CHEBI:456216"/>
        <dbReference type="EC" id="6.3.4.18"/>
    </reaction>
</comment>
<dbReference type="SUPFAM" id="SSF52440">
    <property type="entry name" value="PreATP-grasp domain"/>
    <property type="match status" value="1"/>
</dbReference>
<keyword evidence="4 5" id="KW-0067">ATP-binding</keyword>
<feature type="binding site" evidence="5">
    <location>
        <position position="259"/>
    </location>
    <ligand>
        <name>ATP</name>
        <dbReference type="ChEBI" id="CHEBI:30616"/>
    </ligand>
</feature>
<dbReference type="NCBIfam" id="NF004677">
    <property type="entry name" value="PRK06019.1-3"/>
    <property type="match status" value="1"/>
</dbReference>
<evidence type="ECO:0000256" key="4">
    <source>
        <dbReference type="ARBA" id="ARBA00022840"/>
    </source>
</evidence>
<dbReference type="PANTHER" id="PTHR11609:SF5">
    <property type="entry name" value="PHOSPHORIBOSYLAMINOIMIDAZOLE CARBOXYLASE"/>
    <property type="match status" value="1"/>
</dbReference>
<keyword evidence="2 5" id="KW-0547">Nucleotide-binding</keyword>
<feature type="compositionally biased region" description="Low complexity" evidence="7">
    <location>
        <begin position="8"/>
        <end position="21"/>
    </location>
</feature>
<dbReference type="NCBIfam" id="TIGR01161">
    <property type="entry name" value="purK"/>
    <property type="match status" value="1"/>
</dbReference>
<dbReference type="FunFam" id="3.40.50.20:FF:000016">
    <property type="entry name" value="N5-carboxyaminoimidazole ribonucleotide synthase"/>
    <property type="match status" value="1"/>
</dbReference>
<dbReference type="InterPro" id="IPR003135">
    <property type="entry name" value="ATP-grasp_carboxylate-amine"/>
</dbReference>
<dbReference type="InterPro" id="IPR011761">
    <property type="entry name" value="ATP-grasp"/>
</dbReference>
<dbReference type="NCBIfam" id="NF004676">
    <property type="entry name" value="PRK06019.1-2"/>
    <property type="match status" value="1"/>
</dbReference>
<comment type="subunit">
    <text evidence="5 6">Homodimer.</text>
</comment>
<dbReference type="Gene3D" id="3.30.1490.20">
    <property type="entry name" value="ATP-grasp fold, A domain"/>
    <property type="match status" value="1"/>
</dbReference>
<feature type="binding site" evidence="5">
    <location>
        <begin position="228"/>
        <end position="231"/>
    </location>
    <ligand>
        <name>ATP</name>
        <dbReference type="ChEBI" id="CHEBI:30616"/>
    </ligand>
</feature>
<feature type="binding site" evidence="5">
    <location>
        <position position="236"/>
    </location>
    <ligand>
        <name>ATP</name>
        <dbReference type="ChEBI" id="CHEBI:30616"/>
    </ligand>
</feature>
<dbReference type="SUPFAM" id="SSF56059">
    <property type="entry name" value="Glutathione synthetase ATP-binding domain-like"/>
    <property type="match status" value="1"/>
</dbReference>
<dbReference type="GO" id="GO:0034028">
    <property type="term" value="F:5-(carboxyamino)imidazole ribonucleotide synthase activity"/>
    <property type="evidence" value="ECO:0007669"/>
    <property type="project" value="UniProtKB-UniRule"/>
</dbReference>
<evidence type="ECO:0000313" key="9">
    <source>
        <dbReference type="EMBL" id="TKD08972.1"/>
    </source>
</evidence>
<dbReference type="Pfam" id="PF17769">
    <property type="entry name" value="PurK_C"/>
    <property type="match status" value="1"/>
</dbReference>
<dbReference type="SUPFAM" id="SSF51246">
    <property type="entry name" value="Rudiment single hybrid motif"/>
    <property type="match status" value="1"/>
</dbReference>
<keyword evidence="1 5" id="KW-0436">Ligase</keyword>
<dbReference type="Gene3D" id="3.30.470.20">
    <property type="entry name" value="ATP-grasp fold, B domain"/>
    <property type="match status" value="1"/>
</dbReference>
<name>A0A4U1JDQ8_9BACT</name>
<evidence type="ECO:0000313" key="10">
    <source>
        <dbReference type="Proteomes" id="UP000309215"/>
    </source>
</evidence>
<comment type="pathway">
    <text evidence="5 6">Purine metabolism; IMP biosynthesis via de novo pathway; 5-amino-1-(5-phospho-D-ribosyl)imidazole-4-carboxylate from 5-amino-1-(5-phospho-D-ribosyl)imidazole (N5-CAIR route): step 1/2.</text>
</comment>
<dbReference type="InterPro" id="IPR040686">
    <property type="entry name" value="PurK_C"/>
</dbReference>
<dbReference type="AlphaFoldDB" id="A0A4U1JDQ8"/>
<evidence type="ECO:0000259" key="8">
    <source>
        <dbReference type="PROSITE" id="PS50975"/>
    </source>
</evidence>
<dbReference type="OrthoDB" id="9804625at2"/>
<organism evidence="9 10">
    <name type="scientific">Polyangium fumosum</name>
    <dbReference type="NCBI Taxonomy" id="889272"/>
    <lineage>
        <taxon>Bacteria</taxon>
        <taxon>Pseudomonadati</taxon>
        <taxon>Myxococcota</taxon>
        <taxon>Polyangia</taxon>
        <taxon>Polyangiales</taxon>
        <taxon>Polyangiaceae</taxon>
        <taxon>Polyangium</taxon>
    </lineage>
</organism>
<dbReference type="GO" id="GO:0005524">
    <property type="term" value="F:ATP binding"/>
    <property type="evidence" value="ECO:0007669"/>
    <property type="project" value="UniProtKB-UniRule"/>
</dbReference>
<dbReference type="GO" id="GO:0005829">
    <property type="term" value="C:cytosol"/>
    <property type="evidence" value="ECO:0007669"/>
    <property type="project" value="TreeGrafter"/>
</dbReference>
<dbReference type="UniPathway" id="UPA00074">
    <property type="reaction ID" value="UER00942"/>
</dbReference>
<comment type="similarity">
    <text evidence="5 6">Belongs to the PurK/PurT family.</text>
</comment>
<dbReference type="InterPro" id="IPR011054">
    <property type="entry name" value="Rudment_hybrid_motif"/>
</dbReference>
<comment type="function">
    <text evidence="5">Catalyzes the ATP-dependent conversion of 5-aminoimidazole ribonucleotide (AIR) and HCO(3)(-) to N5-carboxyaminoimidazole ribonucleotide (N5-CAIR).</text>
</comment>
<dbReference type="Proteomes" id="UP000309215">
    <property type="component" value="Unassembled WGS sequence"/>
</dbReference>
<accession>A0A4U1JDQ8</accession>
<evidence type="ECO:0000256" key="7">
    <source>
        <dbReference type="SAM" id="MobiDB-lite"/>
    </source>
</evidence>
<dbReference type="NCBIfam" id="NF004675">
    <property type="entry name" value="PRK06019.1-1"/>
    <property type="match status" value="1"/>
</dbReference>
<dbReference type="InterPro" id="IPR054350">
    <property type="entry name" value="PurT/PurK_preATP-grasp"/>
</dbReference>
<dbReference type="Pfam" id="PF22660">
    <property type="entry name" value="RS_preATP-grasp-like"/>
    <property type="match status" value="1"/>
</dbReference>
<reference evidence="9 10" key="1">
    <citation type="submission" date="2019-04" db="EMBL/GenBank/DDBJ databases">
        <authorList>
            <person name="Li Y."/>
            <person name="Wang J."/>
        </authorList>
    </citation>
    <scope>NUCLEOTIDE SEQUENCE [LARGE SCALE GENOMIC DNA]</scope>
    <source>
        <strain evidence="9 10">DSM 14668</strain>
    </source>
</reference>
<dbReference type="InterPro" id="IPR005875">
    <property type="entry name" value="PurK"/>
</dbReference>
<dbReference type="GO" id="GO:0004638">
    <property type="term" value="F:phosphoribosylaminoimidazole carboxylase activity"/>
    <property type="evidence" value="ECO:0007669"/>
    <property type="project" value="InterPro"/>
</dbReference>
<evidence type="ECO:0000256" key="5">
    <source>
        <dbReference type="HAMAP-Rule" id="MF_01928"/>
    </source>
</evidence>
<dbReference type="NCBIfam" id="NF004679">
    <property type="entry name" value="PRK06019.1-5"/>
    <property type="match status" value="1"/>
</dbReference>
<gene>
    <name evidence="5 6" type="primary">purK</name>
    <name evidence="9" type="ORF">E8A74_14425</name>
</gene>
<sequence>MRARKTPRSSPLPSSRSTTPRCVSASKHSARSRPGPRSKARFDDVTSRGPILPGRTVGILGGGQLGRMFAIAARRMGYRVHALDPSQDGPAGQVADVEVVAPYEDVDAARRFAEAVDVVTFEFENVPSETLAAVAEIRPVHPSPAVLDTCRHRLREKRFLAKGGFPVAGFAEIRTEDELRAALVRLGTPAILKTAEFGYDGKGQVRIDAPESAGRAFEALGGKLGVLEAFVPFACELSVVVARSHAGDIVPFEVAENRHARHILDVSLAPAGVPAAARARATEVASDIAKAIDLVGVLGVEMFYLPNGDIVVNELAPRPHNSGHYTFDACVTSQFEQQLRAVCGLPLGEPTLLRPAAMANLLGDLWEHGEPQWDRAAAFPDVKIHLYGKTEARPGRKMGHLVAMAETAEAASARVLAARSALVSGRPGADPCP</sequence>
<dbReference type="PROSITE" id="PS50975">
    <property type="entry name" value="ATP_GRASP"/>
    <property type="match status" value="1"/>
</dbReference>
<evidence type="ECO:0000256" key="6">
    <source>
        <dbReference type="RuleBase" id="RU361200"/>
    </source>
</evidence>
<keyword evidence="3 5" id="KW-0658">Purine biosynthesis</keyword>
<dbReference type="InterPro" id="IPR013815">
    <property type="entry name" value="ATP_grasp_subdomain_1"/>
</dbReference>
<protein>
    <recommendedName>
        <fullName evidence="5 6">N5-carboxyaminoimidazole ribonucleotide synthase</fullName>
        <shortName evidence="5 6">N5-CAIR synthase</shortName>
        <ecNumber evidence="5 6">6.3.4.18</ecNumber>
    </recommendedName>
    <alternativeName>
        <fullName evidence="5 6">5-(carboxyamino)imidazole ribonucleotide synthetase</fullName>
    </alternativeName>
</protein>
<feature type="binding site" evidence="5">
    <location>
        <begin position="313"/>
        <end position="314"/>
    </location>
    <ligand>
        <name>ATP</name>
        <dbReference type="ChEBI" id="CHEBI:30616"/>
    </ligand>
</feature>
<feature type="region of interest" description="Disordered" evidence="7">
    <location>
        <begin position="1"/>
        <end position="48"/>
    </location>
</feature>
<keyword evidence="10" id="KW-1185">Reference proteome</keyword>
<feature type="compositionally biased region" description="Basic residues" evidence="7">
    <location>
        <begin position="28"/>
        <end position="39"/>
    </location>
</feature>
<dbReference type="FunFam" id="3.30.470.20:FF:000029">
    <property type="entry name" value="N5-carboxyaminoimidazole ribonucleotide synthase"/>
    <property type="match status" value="1"/>
</dbReference>
<comment type="function">
    <text evidence="6">Catalyzes the ATP-dependent conversion of 5-aminoimidazole ribonucleotide (AIR) and HCO(3)- to N5-carboxyaminoimidazole ribonucleotide (N5-CAIR).</text>
</comment>
<evidence type="ECO:0000256" key="2">
    <source>
        <dbReference type="ARBA" id="ARBA00022741"/>
    </source>
</evidence>
<dbReference type="Pfam" id="PF02222">
    <property type="entry name" value="ATP-grasp"/>
    <property type="match status" value="1"/>
</dbReference>
<feature type="binding site" evidence="5">
    <location>
        <position position="193"/>
    </location>
    <ligand>
        <name>ATP</name>
        <dbReference type="ChEBI" id="CHEBI:30616"/>
    </ligand>
</feature>
<dbReference type="GO" id="GO:0006189">
    <property type="term" value="P:'de novo' IMP biosynthetic process"/>
    <property type="evidence" value="ECO:0007669"/>
    <property type="project" value="UniProtKB-UniRule"/>
</dbReference>
<dbReference type="EC" id="6.3.4.18" evidence="5 6"/>
<dbReference type="EMBL" id="SSMQ01000012">
    <property type="protein sequence ID" value="TKD08972.1"/>
    <property type="molecule type" value="Genomic_DNA"/>
</dbReference>
<feature type="binding site" evidence="5">
    <location>
        <begin position="198"/>
        <end position="204"/>
    </location>
    <ligand>
        <name>ATP</name>
        <dbReference type="ChEBI" id="CHEBI:30616"/>
    </ligand>
</feature>
<dbReference type="HAMAP" id="MF_01928">
    <property type="entry name" value="PurK"/>
    <property type="match status" value="1"/>
</dbReference>
<feature type="domain" description="ATP-grasp" evidence="8">
    <location>
        <begin position="157"/>
        <end position="343"/>
    </location>
</feature>
<dbReference type="GO" id="GO:0046872">
    <property type="term" value="F:metal ion binding"/>
    <property type="evidence" value="ECO:0007669"/>
    <property type="project" value="InterPro"/>
</dbReference>
<dbReference type="PANTHER" id="PTHR11609">
    <property type="entry name" value="PURINE BIOSYNTHESIS PROTEIN 6/7, PUR6/7"/>
    <property type="match status" value="1"/>
</dbReference>
<dbReference type="InterPro" id="IPR016185">
    <property type="entry name" value="PreATP-grasp_dom_sf"/>
</dbReference>
<comment type="caution">
    <text evidence="9">The sequence shown here is derived from an EMBL/GenBank/DDBJ whole genome shotgun (WGS) entry which is preliminary data.</text>
</comment>
<evidence type="ECO:0000256" key="1">
    <source>
        <dbReference type="ARBA" id="ARBA00022598"/>
    </source>
</evidence>
<feature type="binding site" evidence="5">
    <location>
        <position position="153"/>
    </location>
    <ligand>
        <name>ATP</name>
        <dbReference type="ChEBI" id="CHEBI:30616"/>
    </ligand>
</feature>
<proteinExistence type="inferred from homology"/>
<dbReference type="Gene3D" id="3.40.50.20">
    <property type="match status" value="1"/>
</dbReference>
<evidence type="ECO:0000256" key="3">
    <source>
        <dbReference type="ARBA" id="ARBA00022755"/>
    </source>
</evidence>